<feature type="transmembrane region" description="Helical" evidence="1">
    <location>
        <begin position="77"/>
        <end position="98"/>
    </location>
</feature>
<dbReference type="HOGENOM" id="CLU_1958560_0_0_9"/>
<accession>B0KCD6</accession>
<feature type="transmembrane region" description="Helical" evidence="1">
    <location>
        <begin position="12"/>
        <end position="33"/>
    </location>
</feature>
<dbReference type="KEGG" id="tpd:Teth39_1855"/>
<feature type="transmembrane region" description="Helical" evidence="1">
    <location>
        <begin position="45"/>
        <end position="65"/>
    </location>
</feature>
<sequence length="130" mass="15175">MLMKEENVEFKIFFILLIYIYLMVGNILLQKIIRISEVTYNQIILVWGNLIFYFALGILLTIPFFLSETKKEGNWMINYKCLLAFILPLFAVVFLYFYPILLDLSYVLGHVINALSVVAGYSLIFIVSKK</sequence>
<proteinExistence type="predicted"/>
<dbReference type="EMBL" id="CP000924">
    <property type="protein sequence ID" value="ABY95490.1"/>
    <property type="molecule type" value="Genomic_DNA"/>
</dbReference>
<evidence type="ECO:0000313" key="3">
    <source>
        <dbReference type="Proteomes" id="UP000002156"/>
    </source>
</evidence>
<gene>
    <name evidence="2" type="ordered locus">Teth39_1855</name>
</gene>
<dbReference type="AlphaFoldDB" id="B0KCD6"/>
<dbReference type="Proteomes" id="UP000002156">
    <property type="component" value="Chromosome"/>
</dbReference>
<name>B0KCD6_THEP3</name>
<evidence type="ECO:0000313" key="2">
    <source>
        <dbReference type="EMBL" id="ABY95490.1"/>
    </source>
</evidence>
<keyword evidence="1" id="KW-0472">Membrane</keyword>
<evidence type="ECO:0000256" key="1">
    <source>
        <dbReference type="SAM" id="Phobius"/>
    </source>
</evidence>
<feature type="transmembrane region" description="Helical" evidence="1">
    <location>
        <begin position="104"/>
        <end position="127"/>
    </location>
</feature>
<keyword evidence="1" id="KW-1133">Transmembrane helix</keyword>
<protein>
    <submittedName>
        <fullName evidence="2">Uncharacterized protein</fullName>
    </submittedName>
</protein>
<keyword evidence="1" id="KW-0812">Transmembrane</keyword>
<organism evidence="2 3">
    <name type="scientific">Thermoanaerobacter pseudethanolicus (strain ATCC 33223 / 39E)</name>
    <name type="common">Clostridium thermohydrosulfuricum</name>
    <dbReference type="NCBI Taxonomy" id="340099"/>
    <lineage>
        <taxon>Bacteria</taxon>
        <taxon>Bacillati</taxon>
        <taxon>Bacillota</taxon>
        <taxon>Clostridia</taxon>
        <taxon>Thermoanaerobacterales</taxon>
        <taxon>Thermoanaerobacteraceae</taxon>
        <taxon>Thermoanaerobacter</taxon>
    </lineage>
</organism>
<keyword evidence="3" id="KW-1185">Reference proteome</keyword>
<reference evidence="3" key="1">
    <citation type="submission" date="2008-01" db="EMBL/GenBank/DDBJ databases">
        <title>Complete sequence of Thermoanaerobacter pseudethanolicus 39E.</title>
        <authorList>
            <person name="Copeland A."/>
            <person name="Lucas S."/>
            <person name="Lapidus A."/>
            <person name="Barry K."/>
            <person name="Glavina del Rio T."/>
            <person name="Dalin E."/>
            <person name="Tice H."/>
            <person name="Pitluck S."/>
            <person name="Bruce D."/>
            <person name="Goodwin L."/>
            <person name="Saunders E."/>
            <person name="Brettin T."/>
            <person name="Detter J.C."/>
            <person name="Han C."/>
            <person name="Schmutz J."/>
            <person name="Larimer F."/>
            <person name="Land M."/>
            <person name="Hauser L."/>
            <person name="Kyrpides N."/>
            <person name="Lykidis A."/>
            <person name="Hemme C."/>
            <person name="Fields M.W."/>
            <person name="He Z."/>
            <person name="Zhou J."/>
            <person name="Richardson P."/>
        </authorList>
    </citation>
    <scope>NUCLEOTIDE SEQUENCE [LARGE SCALE GENOMIC DNA]</scope>
    <source>
        <strain evidence="3">ATCC 33223 / DSM 2355 / 39E</strain>
    </source>
</reference>